<name>A0AAW5R5U0_9HYPH</name>
<keyword evidence="3" id="KW-1185">Reference proteome</keyword>
<accession>A0AAW5R5U0</accession>
<reference evidence="2 3" key="1">
    <citation type="submission" date="2022-04" db="EMBL/GenBank/DDBJ databases">
        <authorList>
            <person name="Ye Y.-Q."/>
            <person name="Du Z.-J."/>
        </authorList>
    </citation>
    <scope>NUCLEOTIDE SEQUENCE [LARGE SCALE GENOMIC DNA]</scope>
    <source>
        <strain evidence="2 3">A6E488</strain>
    </source>
</reference>
<dbReference type="InterPro" id="IPR010982">
    <property type="entry name" value="Lambda_DNA-bd_dom_sf"/>
</dbReference>
<sequence>MPNSEKFNGTMTSNQFRAWRKAQGLRQKEAADLLGLKKRMIQYYEKGERDGKKVEIPKTVRLACYALSQGIADFDGTEISTLSEPEGQDSA</sequence>
<dbReference type="RefSeq" id="WP_261618356.1">
    <property type="nucleotide sequence ID" value="NZ_JALIDZ010000015.1"/>
</dbReference>
<dbReference type="AlphaFoldDB" id="A0AAW5R5U0"/>
<protein>
    <submittedName>
        <fullName evidence="2">Helix-turn-helix domain-containing protein</fullName>
    </submittedName>
</protein>
<dbReference type="GO" id="GO:0003677">
    <property type="term" value="F:DNA binding"/>
    <property type="evidence" value="ECO:0007669"/>
    <property type="project" value="InterPro"/>
</dbReference>
<comment type="caution">
    <text evidence="2">The sequence shown here is derived from an EMBL/GenBank/DDBJ whole genome shotgun (WGS) entry which is preliminary data.</text>
</comment>
<dbReference type="Pfam" id="PF01381">
    <property type="entry name" value="HTH_3"/>
    <property type="match status" value="1"/>
</dbReference>
<dbReference type="InterPro" id="IPR001387">
    <property type="entry name" value="Cro/C1-type_HTH"/>
</dbReference>
<dbReference type="SUPFAM" id="SSF47413">
    <property type="entry name" value="lambda repressor-like DNA-binding domains"/>
    <property type="match status" value="1"/>
</dbReference>
<gene>
    <name evidence="2" type="ORF">MUB46_23160</name>
</gene>
<dbReference type="EMBL" id="JALIDZ010000015">
    <property type="protein sequence ID" value="MCT8974767.1"/>
    <property type="molecule type" value="Genomic_DNA"/>
</dbReference>
<dbReference type="Gene3D" id="1.10.260.40">
    <property type="entry name" value="lambda repressor-like DNA-binding domains"/>
    <property type="match status" value="1"/>
</dbReference>
<evidence type="ECO:0000259" key="1">
    <source>
        <dbReference type="PROSITE" id="PS50943"/>
    </source>
</evidence>
<feature type="domain" description="HTH cro/C1-type" evidence="1">
    <location>
        <begin position="16"/>
        <end position="49"/>
    </location>
</feature>
<dbReference type="CDD" id="cd00093">
    <property type="entry name" value="HTH_XRE"/>
    <property type="match status" value="1"/>
</dbReference>
<dbReference type="PROSITE" id="PS50943">
    <property type="entry name" value="HTH_CROC1"/>
    <property type="match status" value="1"/>
</dbReference>
<organism evidence="2 3">
    <name type="scientific">Microbaculum marinisediminis</name>
    <dbReference type="NCBI Taxonomy" id="2931392"/>
    <lineage>
        <taxon>Bacteria</taxon>
        <taxon>Pseudomonadati</taxon>
        <taxon>Pseudomonadota</taxon>
        <taxon>Alphaproteobacteria</taxon>
        <taxon>Hyphomicrobiales</taxon>
        <taxon>Tepidamorphaceae</taxon>
        <taxon>Microbaculum</taxon>
    </lineage>
</organism>
<dbReference type="SMART" id="SM00530">
    <property type="entry name" value="HTH_XRE"/>
    <property type="match status" value="1"/>
</dbReference>
<dbReference type="Proteomes" id="UP001320898">
    <property type="component" value="Unassembled WGS sequence"/>
</dbReference>
<evidence type="ECO:0000313" key="2">
    <source>
        <dbReference type="EMBL" id="MCT8974767.1"/>
    </source>
</evidence>
<evidence type="ECO:0000313" key="3">
    <source>
        <dbReference type="Proteomes" id="UP001320898"/>
    </source>
</evidence>
<proteinExistence type="predicted"/>